<dbReference type="SUPFAM" id="SSF55666">
    <property type="entry name" value="Ribonuclease PH domain 2-like"/>
    <property type="match status" value="1"/>
</dbReference>
<dbReference type="InterPro" id="IPR050080">
    <property type="entry name" value="RNase_PH"/>
</dbReference>
<dbReference type="SUPFAM" id="SSF54211">
    <property type="entry name" value="Ribosomal protein S5 domain 2-like"/>
    <property type="match status" value="1"/>
</dbReference>
<evidence type="ECO:0000256" key="4">
    <source>
        <dbReference type="ARBA" id="ARBA00022490"/>
    </source>
</evidence>
<feature type="domain" description="Exoribonuclease phosphorolytic" evidence="9">
    <location>
        <begin position="165"/>
        <end position="230"/>
    </location>
</feature>
<dbReference type="InterPro" id="IPR036345">
    <property type="entry name" value="ExoRNase_PH_dom2_sf"/>
</dbReference>
<dbReference type="FunCoup" id="A0A1V8TSK5">
    <property type="interactions" value="1542"/>
</dbReference>
<keyword evidence="11" id="KW-1185">Reference proteome</keyword>
<evidence type="ECO:0000256" key="3">
    <source>
        <dbReference type="ARBA" id="ARBA00006678"/>
    </source>
</evidence>
<proteinExistence type="inferred from homology"/>
<dbReference type="InterPro" id="IPR015847">
    <property type="entry name" value="ExoRNase_PH_dom2"/>
</dbReference>
<evidence type="ECO:0000313" key="10">
    <source>
        <dbReference type="EMBL" id="OQO14343.1"/>
    </source>
</evidence>
<dbReference type="PANTHER" id="PTHR11953:SF0">
    <property type="entry name" value="EXOSOME COMPLEX COMPONENT RRP41"/>
    <property type="match status" value="1"/>
</dbReference>
<evidence type="ECO:0000313" key="11">
    <source>
        <dbReference type="Proteomes" id="UP000192596"/>
    </source>
</evidence>
<dbReference type="GO" id="GO:0071028">
    <property type="term" value="P:nuclear mRNA surveillance"/>
    <property type="evidence" value="ECO:0007669"/>
    <property type="project" value="TreeGrafter"/>
</dbReference>
<evidence type="ECO:0000256" key="7">
    <source>
        <dbReference type="ARBA" id="ARBA00077929"/>
    </source>
</evidence>
<dbReference type="AlphaFoldDB" id="A0A1V8TSK5"/>
<gene>
    <name evidence="10" type="ORF">B0A48_01219</name>
</gene>
<sequence length="256" mass="27374">MPLDTSTYSLARLRLDGRRAHELRRLSAQLHTQAAADGSAYFEQGNTKVICTVAGPSESKRRGGANSSEQNQDATVEVEVNFAGFSGTDRRKRARGDKRTAELAHTISSAFTSTLLLHLYPHSTITLTLHILSQSGSLLATCLNASTLALIDAGIPMLAPLAAVTVATTAAYADNEEEADVLLDVNEQEEVELPFLTIAGTGEGEGVRVLVLESRVQMGRLEGMIAVGLEGVRRVRGVLDGIVREHGERVLEGKVG</sequence>
<dbReference type="InterPro" id="IPR020568">
    <property type="entry name" value="Ribosomal_Su5_D2-typ_SF"/>
</dbReference>
<dbReference type="Pfam" id="PF03725">
    <property type="entry name" value="RNase_PH_C"/>
    <property type="match status" value="1"/>
</dbReference>
<dbReference type="GO" id="GO:0034475">
    <property type="term" value="P:U4 snRNA 3'-end processing"/>
    <property type="evidence" value="ECO:0007669"/>
    <property type="project" value="TreeGrafter"/>
</dbReference>
<dbReference type="GO" id="GO:0071051">
    <property type="term" value="P:poly(A)-dependent snoRNA 3'-end processing"/>
    <property type="evidence" value="ECO:0007669"/>
    <property type="project" value="TreeGrafter"/>
</dbReference>
<accession>A0A1V8TSK5</accession>
<evidence type="ECO:0000256" key="6">
    <source>
        <dbReference type="ARBA" id="ARBA00063066"/>
    </source>
</evidence>
<dbReference type="GO" id="GO:0000176">
    <property type="term" value="C:nuclear exosome (RNase complex)"/>
    <property type="evidence" value="ECO:0007669"/>
    <property type="project" value="TreeGrafter"/>
</dbReference>
<comment type="similarity">
    <text evidence="3">Belongs to the RNase PH family.</text>
</comment>
<reference evidence="11" key="1">
    <citation type="submission" date="2017-03" db="EMBL/GenBank/DDBJ databases">
        <title>Genomes of endolithic fungi from Antarctica.</title>
        <authorList>
            <person name="Coleine C."/>
            <person name="Masonjones S."/>
            <person name="Stajich J.E."/>
        </authorList>
    </citation>
    <scope>NUCLEOTIDE SEQUENCE [LARGE SCALE GENOMIC DNA]</scope>
    <source>
        <strain evidence="11">CCFEE 5527</strain>
    </source>
</reference>
<feature type="domain" description="Exoribonuclease phosphorolytic" evidence="8">
    <location>
        <begin position="22"/>
        <end position="156"/>
    </location>
</feature>
<dbReference type="InterPro" id="IPR001247">
    <property type="entry name" value="ExoRNase_PH_dom1"/>
</dbReference>
<dbReference type="STRING" id="1507870.A0A1V8TSK5"/>
<dbReference type="OrthoDB" id="437922at2759"/>
<dbReference type="GO" id="GO:0005730">
    <property type="term" value="C:nucleolus"/>
    <property type="evidence" value="ECO:0007669"/>
    <property type="project" value="UniProtKB-SubCell"/>
</dbReference>
<evidence type="ECO:0000256" key="1">
    <source>
        <dbReference type="ARBA" id="ARBA00004496"/>
    </source>
</evidence>
<keyword evidence="5" id="KW-0271">Exosome</keyword>
<dbReference type="GO" id="GO:0003723">
    <property type="term" value="F:RNA binding"/>
    <property type="evidence" value="ECO:0007669"/>
    <property type="project" value="TreeGrafter"/>
</dbReference>
<dbReference type="EMBL" id="NAJO01000002">
    <property type="protein sequence ID" value="OQO14343.1"/>
    <property type="molecule type" value="Genomic_DNA"/>
</dbReference>
<evidence type="ECO:0000256" key="5">
    <source>
        <dbReference type="ARBA" id="ARBA00022835"/>
    </source>
</evidence>
<comment type="subunit">
    <text evidence="6">Component of the RNA exosome complex. Specifically part of the catalytically inactive RNA exosome core complex (Exo-9) which may associate with the catalytic subunits RRP6 and DIS3 in cytoplasmic- and nuclear-specific RNA exosome complex forms. Exo-9 is formed by a hexameric base ring of RNase PH domain-containing subunits and a cap ring consisting of CSL4, RRP4 and RRP40.</text>
</comment>
<dbReference type="Proteomes" id="UP000192596">
    <property type="component" value="Unassembled WGS sequence"/>
</dbReference>
<keyword evidence="4" id="KW-0963">Cytoplasm</keyword>
<dbReference type="InParanoid" id="A0A1V8TSK5"/>
<dbReference type="PANTHER" id="PTHR11953">
    <property type="entry name" value="EXOSOME COMPLEX COMPONENT"/>
    <property type="match status" value="1"/>
</dbReference>
<name>A0A1V8TSK5_9PEZI</name>
<dbReference type="Gene3D" id="3.30.230.70">
    <property type="entry name" value="GHMP Kinase, N-terminal domain"/>
    <property type="match status" value="1"/>
</dbReference>
<dbReference type="GO" id="GO:0000177">
    <property type="term" value="C:cytoplasmic exosome (RNase complex)"/>
    <property type="evidence" value="ECO:0007669"/>
    <property type="project" value="TreeGrafter"/>
</dbReference>
<comment type="subcellular location">
    <subcellularLocation>
        <location evidence="1">Cytoplasm</location>
    </subcellularLocation>
    <subcellularLocation>
        <location evidence="2">Nucleus</location>
        <location evidence="2">Nucleolus</location>
    </subcellularLocation>
</comment>
<dbReference type="Pfam" id="PF01138">
    <property type="entry name" value="RNase_PH"/>
    <property type="match status" value="1"/>
</dbReference>
<evidence type="ECO:0000259" key="8">
    <source>
        <dbReference type="Pfam" id="PF01138"/>
    </source>
</evidence>
<dbReference type="InterPro" id="IPR027408">
    <property type="entry name" value="PNPase/RNase_PH_dom_sf"/>
</dbReference>
<evidence type="ECO:0000259" key="9">
    <source>
        <dbReference type="Pfam" id="PF03725"/>
    </source>
</evidence>
<dbReference type="GO" id="GO:0016075">
    <property type="term" value="P:rRNA catabolic process"/>
    <property type="evidence" value="ECO:0007669"/>
    <property type="project" value="TreeGrafter"/>
</dbReference>
<comment type="caution">
    <text evidence="10">The sequence shown here is derived from an EMBL/GenBank/DDBJ whole genome shotgun (WGS) entry which is preliminary data.</text>
</comment>
<dbReference type="FunFam" id="3.30.230.70:FF:000004">
    <property type="entry name" value="Exosome complex component Rrp41"/>
    <property type="match status" value="1"/>
</dbReference>
<organism evidence="10 11">
    <name type="scientific">Cryoendolithus antarcticus</name>
    <dbReference type="NCBI Taxonomy" id="1507870"/>
    <lineage>
        <taxon>Eukaryota</taxon>
        <taxon>Fungi</taxon>
        <taxon>Dikarya</taxon>
        <taxon>Ascomycota</taxon>
        <taxon>Pezizomycotina</taxon>
        <taxon>Dothideomycetes</taxon>
        <taxon>Dothideomycetidae</taxon>
        <taxon>Cladosporiales</taxon>
        <taxon>Cladosporiaceae</taxon>
        <taxon>Cryoendolithus</taxon>
    </lineage>
</organism>
<evidence type="ECO:0000256" key="2">
    <source>
        <dbReference type="ARBA" id="ARBA00004604"/>
    </source>
</evidence>
<protein>
    <recommendedName>
        <fullName evidence="7">Ribosomal RNA-processing protein 41</fullName>
    </recommendedName>
</protein>